<evidence type="ECO:0000313" key="1">
    <source>
        <dbReference type="EMBL" id="KIW08567.1"/>
    </source>
</evidence>
<organism evidence="1 2">
    <name type="scientific">Verruconis gallopava</name>
    <dbReference type="NCBI Taxonomy" id="253628"/>
    <lineage>
        <taxon>Eukaryota</taxon>
        <taxon>Fungi</taxon>
        <taxon>Dikarya</taxon>
        <taxon>Ascomycota</taxon>
        <taxon>Pezizomycotina</taxon>
        <taxon>Dothideomycetes</taxon>
        <taxon>Pleosporomycetidae</taxon>
        <taxon>Venturiales</taxon>
        <taxon>Sympoventuriaceae</taxon>
        <taxon>Verruconis</taxon>
    </lineage>
</organism>
<name>A0A0D1Z6K1_9PEZI</name>
<dbReference type="InParanoid" id="A0A0D1Z6K1"/>
<dbReference type="GeneID" id="27308505"/>
<accession>A0A0D1Z6K1</accession>
<dbReference type="OrthoDB" id="5359669at2759"/>
<dbReference type="RefSeq" id="XP_016218436.1">
    <property type="nucleotide sequence ID" value="XM_016353283.1"/>
</dbReference>
<gene>
    <name evidence="1" type="ORF">PV09_00532</name>
</gene>
<protein>
    <submittedName>
        <fullName evidence="1">Uncharacterized protein</fullName>
    </submittedName>
</protein>
<dbReference type="AlphaFoldDB" id="A0A0D1Z6K1"/>
<evidence type="ECO:0000313" key="2">
    <source>
        <dbReference type="Proteomes" id="UP000053259"/>
    </source>
</evidence>
<proteinExistence type="predicted"/>
<sequence>MGLNYYASSPVLVMPHQQSNHFMHHPHDDSGASYNAMMVDPSPSRRFAPKLPTPPPSLNYLAQASHTTCRKRSRADIGDDIEAELETSAGPVQPPKPKVEPRYGPGMTLIYDEPSLNISPESQSGTWMEEKADIETASAAAALIDRPRLPARKLSRRVSVDENLESTSTSLGIDPIVLKLGIGWKRMSQDRAAAVAGDEAFIRNQYPYVQSPKILLHHEGLAIYVVRSDPIDHRGTTHQWWLFNEDLKSCRLLCNANEDDVLRRLANKRQDERGNWVPDILADGQVIYAKDAIKPLTTPQSTGPVEVMEVDA</sequence>
<dbReference type="STRING" id="253628.A0A0D1Z6K1"/>
<dbReference type="EMBL" id="KN847530">
    <property type="protein sequence ID" value="KIW08567.1"/>
    <property type="molecule type" value="Genomic_DNA"/>
</dbReference>
<reference evidence="1 2" key="1">
    <citation type="submission" date="2015-01" db="EMBL/GenBank/DDBJ databases">
        <title>The Genome Sequence of Ochroconis gallopava CBS43764.</title>
        <authorList>
            <consortium name="The Broad Institute Genomics Platform"/>
            <person name="Cuomo C."/>
            <person name="de Hoog S."/>
            <person name="Gorbushina A."/>
            <person name="Stielow B."/>
            <person name="Teixiera M."/>
            <person name="Abouelleil A."/>
            <person name="Chapman S.B."/>
            <person name="Priest M."/>
            <person name="Young S.K."/>
            <person name="Wortman J."/>
            <person name="Nusbaum C."/>
            <person name="Birren B."/>
        </authorList>
    </citation>
    <scope>NUCLEOTIDE SEQUENCE [LARGE SCALE GENOMIC DNA]</scope>
    <source>
        <strain evidence="1 2">CBS 43764</strain>
    </source>
</reference>
<dbReference type="HOGENOM" id="CLU_894764_0_0_1"/>
<dbReference type="Proteomes" id="UP000053259">
    <property type="component" value="Unassembled WGS sequence"/>
</dbReference>
<dbReference type="VEuPathDB" id="FungiDB:PV09_00532"/>
<keyword evidence="2" id="KW-1185">Reference proteome</keyword>